<reference evidence="1" key="1">
    <citation type="journal article" date="2019" name="Sci. Rep.">
        <title>Draft genome of Tanacetum cinerariifolium, the natural source of mosquito coil.</title>
        <authorList>
            <person name="Yamashiro T."/>
            <person name="Shiraishi A."/>
            <person name="Satake H."/>
            <person name="Nakayama K."/>
        </authorList>
    </citation>
    <scope>NUCLEOTIDE SEQUENCE</scope>
</reference>
<gene>
    <name evidence="1" type="ORF">Tci_017161</name>
</gene>
<name>A0A6L2K725_TANCI</name>
<accession>A0A6L2K725</accession>
<sequence length="127" mass="14536">MMRETVGLQAMYVNESKIKILDYRHAEGTAKNSQDNKVLRLVKMEIILVTTSNSTAEEPRYVKKLSPFKMPSFGKLFELDFLKEKSVFTPATDSCANNPTPIDCIERVSCIKEKVLRNEEDKEVCEN</sequence>
<dbReference type="EMBL" id="BKCJ010001950">
    <property type="protein sequence ID" value="GEU45183.1"/>
    <property type="molecule type" value="Genomic_DNA"/>
</dbReference>
<comment type="caution">
    <text evidence="1">The sequence shown here is derived from an EMBL/GenBank/DDBJ whole genome shotgun (WGS) entry which is preliminary data.</text>
</comment>
<dbReference type="AlphaFoldDB" id="A0A6L2K725"/>
<protein>
    <submittedName>
        <fullName evidence="1">Uncharacterized protein</fullName>
    </submittedName>
</protein>
<evidence type="ECO:0000313" key="1">
    <source>
        <dbReference type="EMBL" id="GEU45183.1"/>
    </source>
</evidence>
<organism evidence="1">
    <name type="scientific">Tanacetum cinerariifolium</name>
    <name type="common">Dalmatian daisy</name>
    <name type="synonym">Chrysanthemum cinerariifolium</name>
    <dbReference type="NCBI Taxonomy" id="118510"/>
    <lineage>
        <taxon>Eukaryota</taxon>
        <taxon>Viridiplantae</taxon>
        <taxon>Streptophyta</taxon>
        <taxon>Embryophyta</taxon>
        <taxon>Tracheophyta</taxon>
        <taxon>Spermatophyta</taxon>
        <taxon>Magnoliopsida</taxon>
        <taxon>eudicotyledons</taxon>
        <taxon>Gunneridae</taxon>
        <taxon>Pentapetalae</taxon>
        <taxon>asterids</taxon>
        <taxon>campanulids</taxon>
        <taxon>Asterales</taxon>
        <taxon>Asteraceae</taxon>
        <taxon>Asteroideae</taxon>
        <taxon>Anthemideae</taxon>
        <taxon>Anthemidinae</taxon>
        <taxon>Tanacetum</taxon>
    </lineage>
</organism>
<proteinExistence type="predicted"/>